<accession>A0ABU3FPI3</accession>
<gene>
    <name evidence="2" type="ORF">P7H59_02040</name>
</gene>
<dbReference type="RefSeq" id="WP_071860614.1">
    <property type="nucleotide sequence ID" value="NZ_JARQBN010000002.1"/>
</dbReference>
<dbReference type="EMBL" id="JARQBN010000002">
    <property type="protein sequence ID" value="MDT2827229.1"/>
    <property type="molecule type" value="Genomic_DNA"/>
</dbReference>
<evidence type="ECO:0000313" key="3">
    <source>
        <dbReference type="Proteomes" id="UP001265301"/>
    </source>
</evidence>
<evidence type="ECO:0000313" key="2">
    <source>
        <dbReference type="EMBL" id="MDT2827229.1"/>
    </source>
</evidence>
<proteinExistence type="predicted"/>
<feature type="compositionally biased region" description="Basic residues" evidence="1">
    <location>
        <begin position="1"/>
        <end position="14"/>
    </location>
</feature>
<organism evidence="2 3">
    <name type="scientific">Enterococcus viikkiensis</name>
    <dbReference type="NCBI Taxonomy" id="930854"/>
    <lineage>
        <taxon>Bacteria</taxon>
        <taxon>Bacillati</taxon>
        <taxon>Bacillota</taxon>
        <taxon>Bacilli</taxon>
        <taxon>Lactobacillales</taxon>
        <taxon>Enterococcaceae</taxon>
        <taxon>Enterococcus</taxon>
    </lineage>
</organism>
<feature type="region of interest" description="Disordered" evidence="1">
    <location>
        <begin position="1"/>
        <end position="23"/>
    </location>
</feature>
<protein>
    <submittedName>
        <fullName evidence="2">Uncharacterized protein</fullName>
    </submittedName>
</protein>
<comment type="caution">
    <text evidence="2">The sequence shown here is derived from an EMBL/GenBank/DDBJ whole genome shotgun (WGS) entry which is preliminary data.</text>
</comment>
<sequence>MLKHKEKLAKHKEKLAKSEKDRKKEVQAIKAAPLRIAKIRSFLLFQTSSEQLIDMTNQYAAFLHHTTTS</sequence>
<evidence type="ECO:0000256" key="1">
    <source>
        <dbReference type="SAM" id="MobiDB-lite"/>
    </source>
</evidence>
<dbReference type="Proteomes" id="UP001265301">
    <property type="component" value="Unassembled WGS sequence"/>
</dbReference>
<keyword evidence="3" id="KW-1185">Reference proteome</keyword>
<reference evidence="2 3" key="1">
    <citation type="submission" date="2023-03" db="EMBL/GenBank/DDBJ databases">
        <authorList>
            <person name="Shen W."/>
            <person name="Cai J."/>
        </authorList>
    </citation>
    <scope>NUCLEOTIDE SEQUENCE [LARGE SCALE GENOMIC DNA]</scope>
    <source>
        <strain evidence="2 3">B101</strain>
    </source>
</reference>
<name>A0ABU3FPI3_9ENTE</name>